<evidence type="ECO:0000256" key="8">
    <source>
        <dbReference type="ARBA" id="ARBA00023242"/>
    </source>
</evidence>
<dbReference type="GO" id="GO:0034476">
    <property type="term" value="P:U5 snRNA 3'-end processing"/>
    <property type="evidence" value="ECO:0007669"/>
    <property type="project" value="TreeGrafter"/>
</dbReference>
<dbReference type="GO" id="GO:0000177">
    <property type="term" value="C:cytoplasmic exosome (RNase complex)"/>
    <property type="evidence" value="ECO:0007669"/>
    <property type="project" value="TreeGrafter"/>
</dbReference>
<gene>
    <name evidence="12" type="ORF">AAP_01169</name>
</gene>
<dbReference type="EMBL" id="AZGZ01000003">
    <property type="protein sequence ID" value="KZZ96396.1"/>
    <property type="molecule type" value="Genomic_DNA"/>
</dbReference>
<dbReference type="OrthoDB" id="45882at2759"/>
<dbReference type="GO" id="GO:0071035">
    <property type="term" value="P:nuclear polyadenylation-dependent rRNA catabolic process"/>
    <property type="evidence" value="ECO:0007669"/>
    <property type="project" value="TreeGrafter"/>
</dbReference>
<dbReference type="InterPro" id="IPR036345">
    <property type="entry name" value="ExoRNase_PH_dom2_sf"/>
</dbReference>
<dbReference type="InterPro" id="IPR020568">
    <property type="entry name" value="Ribosomal_Su5_D2-typ_SF"/>
</dbReference>
<dbReference type="PANTHER" id="PTHR11097">
    <property type="entry name" value="EXOSOME COMPLEX EXONUCLEASE RIBOSOMAL RNA PROCESSING PROTEIN"/>
    <property type="match status" value="1"/>
</dbReference>
<dbReference type="InterPro" id="IPR001247">
    <property type="entry name" value="ExoRNase_PH_dom1"/>
</dbReference>
<keyword evidence="13" id="KW-1185">Reference proteome</keyword>
<protein>
    <recommendedName>
        <fullName evidence="9">Ribosomal RNA-processing protein 43</fullName>
    </recommendedName>
</protein>
<dbReference type="SUPFAM" id="SSF54211">
    <property type="entry name" value="Ribosomal protein S5 domain 2-like"/>
    <property type="match status" value="1"/>
</dbReference>
<comment type="subcellular location">
    <subcellularLocation>
        <location evidence="1">Cytoplasm</location>
    </subcellularLocation>
    <subcellularLocation>
        <location evidence="2">Nucleus</location>
        <location evidence="2">Nucleolus</location>
    </subcellularLocation>
</comment>
<name>A0A168CBQ5_9EURO</name>
<dbReference type="Gene3D" id="3.30.230.70">
    <property type="entry name" value="GHMP Kinase, N-terminal domain"/>
    <property type="match status" value="1"/>
</dbReference>
<dbReference type="GO" id="GO:0005730">
    <property type="term" value="C:nucleolus"/>
    <property type="evidence" value="ECO:0007669"/>
    <property type="project" value="UniProtKB-SubCell"/>
</dbReference>
<feature type="region of interest" description="Disordered" evidence="10">
    <location>
        <begin position="40"/>
        <end position="70"/>
    </location>
</feature>
<keyword evidence="7" id="KW-0694">RNA-binding</keyword>
<comment type="similarity">
    <text evidence="3">Belongs to the RNase PH family.</text>
</comment>
<keyword evidence="8" id="KW-0539">Nucleus</keyword>
<sequence>MASETVHLPPPSLQPPPSLSLPPSQFARLQPHAYLLAHLDPASNSRPSLRPDGRSRTQFRPATVNTGSLTHSNGGAVVRIGDATAVCGVRAEILSVDDIAGWKVHAPGSSESKVDGVKRRGSEVDLDDDREIAAFNLLVPNISLNTGCMPSVQPGTAPAPHAQTLTHELLSVLHTSRLVRLEDLRIMHRPPNLTKLGPSNTESPMDEDDEETVPETKAFWTLYIDILMLSVSGNPFDVAWAAMIAALQNTRLPKAWWDMDRETILCSDRMEDARKLALRGCPVASSFAVFESDPAIEWRAVVPEGRDESTKAQTTTRKRWLLADPDAFEDSLCVEKALVVVDSRANDPSKMRVIKMEKNGGLSLGRKEMHEIVELASERWKEMKEVLEASRE</sequence>
<dbReference type="GO" id="GO:0000467">
    <property type="term" value="P:exonucleolytic trimming to generate mature 3'-end of 5.8S rRNA from tricistronic rRNA transcript (SSU-rRNA, 5.8S rRNA, LSU-rRNA)"/>
    <property type="evidence" value="ECO:0007669"/>
    <property type="project" value="TreeGrafter"/>
</dbReference>
<evidence type="ECO:0000256" key="1">
    <source>
        <dbReference type="ARBA" id="ARBA00004496"/>
    </source>
</evidence>
<proteinExistence type="inferred from homology"/>
<evidence type="ECO:0000313" key="13">
    <source>
        <dbReference type="Proteomes" id="UP000242877"/>
    </source>
</evidence>
<evidence type="ECO:0000259" key="11">
    <source>
        <dbReference type="Pfam" id="PF01138"/>
    </source>
</evidence>
<evidence type="ECO:0000256" key="2">
    <source>
        <dbReference type="ARBA" id="ARBA00004604"/>
    </source>
</evidence>
<comment type="caution">
    <text evidence="12">The sequence shown here is derived from an EMBL/GenBank/DDBJ whole genome shotgun (WGS) entry which is preliminary data.</text>
</comment>
<evidence type="ECO:0000256" key="6">
    <source>
        <dbReference type="ARBA" id="ARBA00022835"/>
    </source>
</evidence>
<dbReference type="Pfam" id="PF01138">
    <property type="entry name" value="RNase_PH"/>
    <property type="match status" value="1"/>
</dbReference>
<dbReference type="GO" id="GO:0071038">
    <property type="term" value="P:TRAMP-dependent tRNA surveillance pathway"/>
    <property type="evidence" value="ECO:0007669"/>
    <property type="project" value="TreeGrafter"/>
</dbReference>
<evidence type="ECO:0000313" key="12">
    <source>
        <dbReference type="EMBL" id="KZZ96396.1"/>
    </source>
</evidence>
<dbReference type="InterPro" id="IPR027408">
    <property type="entry name" value="PNPase/RNase_PH_dom_sf"/>
</dbReference>
<keyword evidence="12" id="KW-0689">Ribosomal protein</keyword>
<dbReference type="GO" id="GO:0034473">
    <property type="term" value="P:U1 snRNA 3'-end processing"/>
    <property type="evidence" value="ECO:0007669"/>
    <property type="project" value="TreeGrafter"/>
</dbReference>
<feature type="domain" description="Exoribonuclease phosphorolytic" evidence="11">
    <location>
        <begin position="58"/>
        <end position="253"/>
    </location>
</feature>
<dbReference type="GO" id="GO:0016075">
    <property type="term" value="P:rRNA catabolic process"/>
    <property type="evidence" value="ECO:0007669"/>
    <property type="project" value="TreeGrafter"/>
</dbReference>
<evidence type="ECO:0000256" key="5">
    <source>
        <dbReference type="ARBA" id="ARBA00022552"/>
    </source>
</evidence>
<organism evidence="12 13">
    <name type="scientific">Ascosphaera apis ARSEF 7405</name>
    <dbReference type="NCBI Taxonomy" id="392613"/>
    <lineage>
        <taxon>Eukaryota</taxon>
        <taxon>Fungi</taxon>
        <taxon>Dikarya</taxon>
        <taxon>Ascomycota</taxon>
        <taxon>Pezizomycotina</taxon>
        <taxon>Eurotiomycetes</taxon>
        <taxon>Eurotiomycetidae</taxon>
        <taxon>Onygenales</taxon>
        <taxon>Ascosphaeraceae</taxon>
        <taxon>Ascosphaera</taxon>
    </lineage>
</organism>
<evidence type="ECO:0000256" key="4">
    <source>
        <dbReference type="ARBA" id="ARBA00022490"/>
    </source>
</evidence>
<keyword evidence="6" id="KW-0271">Exosome</keyword>
<accession>A0A168CBQ5</accession>
<dbReference type="VEuPathDB" id="FungiDB:AAP_01169"/>
<keyword evidence="5" id="KW-0698">rRNA processing</keyword>
<dbReference type="GO" id="GO:0071028">
    <property type="term" value="P:nuclear mRNA surveillance"/>
    <property type="evidence" value="ECO:0007669"/>
    <property type="project" value="TreeGrafter"/>
</dbReference>
<keyword evidence="12" id="KW-0687">Ribonucleoprotein</keyword>
<dbReference type="PANTHER" id="PTHR11097:SF9">
    <property type="entry name" value="EXOSOME COMPLEX COMPONENT RRP43"/>
    <property type="match status" value="1"/>
</dbReference>
<dbReference type="InterPro" id="IPR050590">
    <property type="entry name" value="Exosome_comp_Rrp42_subfam"/>
</dbReference>
<dbReference type="GO" id="GO:0000176">
    <property type="term" value="C:nuclear exosome (RNase complex)"/>
    <property type="evidence" value="ECO:0007669"/>
    <property type="project" value="TreeGrafter"/>
</dbReference>
<evidence type="ECO:0000256" key="3">
    <source>
        <dbReference type="ARBA" id="ARBA00006678"/>
    </source>
</evidence>
<dbReference type="SUPFAM" id="SSF55666">
    <property type="entry name" value="Ribonuclease PH domain 2-like"/>
    <property type="match status" value="1"/>
</dbReference>
<feature type="compositionally biased region" description="Polar residues" evidence="10">
    <location>
        <begin position="56"/>
        <end position="70"/>
    </location>
</feature>
<feature type="region of interest" description="Disordered" evidence="10">
    <location>
        <begin position="1"/>
        <end position="24"/>
    </location>
</feature>
<dbReference type="AlphaFoldDB" id="A0A168CBQ5"/>
<evidence type="ECO:0000256" key="7">
    <source>
        <dbReference type="ARBA" id="ARBA00022884"/>
    </source>
</evidence>
<dbReference type="GO" id="GO:0034475">
    <property type="term" value="P:U4 snRNA 3'-end processing"/>
    <property type="evidence" value="ECO:0007669"/>
    <property type="project" value="TreeGrafter"/>
</dbReference>
<dbReference type="GO" id="GO:0005840">
    <property type="term" value="C:ribosome"/>
    <property type="evidence" value="ECO:0007669"/>
    <property type="project" value="UniProtKB-KW"/>
</dbReference>
<dbReference type="Proteomes" id="UP000242877">
    <property type="component" value="Unassembled WGS sequence"/>
</dbReference>
<feature type="compositionally biased region" description="Pro residues" evidence="10">
    <location>
        <begin position="8"/>
        <end position="20"/>
    </location>
</feature>
<evidence type="ECO:0000256" key="10">
    <source>
        <dbReference type="SAM" id="MobiDB-lite"/>
    </source>
</evidence>
<keyword evidence="4" id="KW-0963">Cytoplasm</keyword>
<reference evidence="12 13" key="1">
    <citation type="journal article" date="2016" name="Genome Biol. Evol.">
        <title>Divergent and convergent evolution of fungal pathogenicity.</title>
        <authorList>
            <person name="Shang Y."/>
            <person name="Xiao G."/>
            <person name="Zheng P."/>
            <person name="Cen K."/>
            <person name="Zhan S."/>
            <person name="Wang C."/>
        </authorList>
    </citation>
    <scope>NUCLEOTIDE SEQUENCE [LARGE SCALE GENOMIC DNA]</scope>
    <source>
        <strain evidence="12 13">ARSEF 7405</strain>
    </source>
</reference>
<dbReference type="GO" id="GO:0035925">
    <property type="term" value="F:mRNA 3'-UTR AU-rich region binding"/>
    <property type="evidence" value="ECO:0007669"/>
    <property type="project" value="TreeGrafter"/>
</dbReference>
<evidence type="ECO:0000256" key="9">
    <source>
        <dbReference type="ARBA" id="ARBA00030617"/>
    </source>
</evidence>